<accession>A0A840NF64</accession>
<dbReference type="Pfam" id="PF00881">
    <property type="entry name" value="Nitroreductase"/>
    <property type="match status" value="1"/>
</dbReference>
<evidence type="ECO:0000259" key="1">
    <source>
        <dbReference type="Pfam" id="PF00881"/>
    </source>
</evidence>
<protein>
    <submittedName>
        <fullName evidence="2">Nitroreductase</fullName>
    </submittedName>
</protein>
<dbReference type="Gene3D" id="3.40.109.10">
    <property type="entry name" value="NADH Oxidase"/>
    <property type="match status" value="1"/>
</dbReference>
<dbReference type="GO" id="GO:0016491">
    <property type="term" value="F:oxidoreductase activity"/>
    <property type="evidence" value="ECO:0007669"/>
    <property type="project" value="InterPro"/>
</dbReference>
<feature type="domain" description="Nitroreductase" evidence="1">
    <location>
        <begin position="3"/>
        <end position="77"/>
    </location>
</feature>
<sequence length="107" mass="11548">MSFYGAPHVAFLFMPRLGGGVRAASDVGMYAQNFLLSLRGRGFHGIPQAVHGLYADTVREALGVPDELKLLFGISFGTARPDSPVRSLEVGRVPLQASVVLHDTPLW</sequence>
<dbReference type="EMBL" id="JACHIV010000001">
    <property type="protein sequence ID" value="MBB5070560.1"/>
    <property type="molecule type" value="Genomic_DNA"/>
</dbReference>
<organism evidence="2 3">
    <name type="scientific">Saccharopolyspora gloriosae</name>
    <dbReference type="NCBI Taxonomy" id="455344"/>
    <lineage>
        <taxon>Bacteria</taxon>
        <taxon>Bacillati</taxon>
        <taxon>Actinomycetota</taxon>
        <taxon>Actinomycetes</taxon>
        <taxon>Pseudonocardiales</taxon>
        <taxon>Pseudonocardiaceae</taxon>
        <taxon>Saccharopolyspora</taxon>
    </lineage>
</organism>
<gene>
    <name evidence="2" type="ORF">BJ969_003648</name>
</gene>
<dbReference type="AlphaFoldDB" id="A0A840NF64"/>
<comment type="caution">
    <text evidence="2">The sequence shown here is derived from an EMBL/GenBank/DDBJ whole genome shotgun (WGS) entry which is preliminary data.</text>
</comment>
<name>A0A840NF64_9PSEU</name>
<proteinExistence type="predicted"/>
<evidence type="ECO:0000313" key="3">
    <source>
        <dbReference type="Proteomes" id="UP000580474"/>
    </source>
</evidence>
<evidence type="ECO:0000313" key="2">
    <source>
        <dbReference type="EMBL" id="MBB5070560.1"/>
    </source>
</evidence>
<keyword evidence="3" id="KW-1185">Reference proteome</keyword>
<reference evidence="2 3" key="1">
    <citation type="submission" date="2020-08" db="EMBL/GenBank/DDBJ databases">
        <title>Sequencing the genomes of 1000 actinobacteria strains.</title>
        <authorList>
            <person name="Klenk H.-P."/>
        </authorList>
    </citation>
    <scope>NUCLEOTIDE SEQUENCE [LARGE SCALE GENOMIC DNA]</scope>
    <source>
        <strain evidence="2 3">DSM 45582</strain>
    </source>
</reference>
<dbReference type="Proteomes" id="UP000580474">
    <property type="component" value="Unassembled WGS sequence"/>
</dbReference>
<dbReference type="InterPro" id="IPR000415">
    <property type="entry name" value="Nitroreductase-like"/>
</dbReference>
<dbReference type="SUPFAM" id="SSF55469">
    <property type="entry name" value="FMN-dependent nitroreductase-like"/>
    <property type="match status" value="1"/>
</dbReference>
<dbReference type="InterPro" id="IPR029479">
    <property type="entry name" value="Nitroreductase"/>
</dbReference>